<feature type="compositionally biased region" description="Basic residues" evidence="1">
    <location>
        <begin position="107"/>
        <end position="117"/>
    </location>
</feature>
<dbReference type="AlphaFoldDB" id="A0A1B6M9P7"/>
<name>A0A1B6M9P7_9HEMI</name>
<organism evidence="2">
    <name type="scientific">Graphocephala atropunctata</name>
    <dbReference type="NCBI Taxonomy" id="36148"/>
    <lineage>
        <taxon>Eukaryota</taxon>
        <taxon>Metazoa</taxon>
        <taxon>Ecdysozoa</taxon>
        <taxon>Arthropoda</taxon>
        <taxon>Hexapoda</taxon>
        <taxon>Insecta</taxon>
        <taxon>Pterygota</taxon>
        <taxon>Neoptera</taxon>
        <taxon>Paraneoptera</taxon>
        <taxon>Hemiptera</taxon>
        <taxon>Auchenorrhyncha</taxon>
        <taxon>Membracoidea</taxon>
        <taxon>Cicadellidae</taxon>
        <taxon>Cicadellinae</taxon>
        <taxon>Cicadellini</taxon>
        <taxon>Graphocephala</taxon>
    </lineage>
</organism>
<feature type="region of interest" description="Disordered" evidence="1">
    <location>
        <begin position="95"/>
        <end position="151"/>
    </location>
</feature>
<reference evidence="2" key="1">
    <citation type="submission" date="2015-11" db="EMBL/GenBank/DDBJ databases">
        <title>De novo transcriptome assembly of four potential Pierce s Disease insect vectors from Arizona vineyards.</title>
        <authorList>
            <person name="Tassone E.E."/>
        </authorList>
    </citation>
    <scope>NUCLEOTIDE SEQUENCE</scope>
</reference>
<sequence>LTYNIAPRFTQCFSLEDDPAEEMNTNLLHVFFPLLCMLSMATEIKSSGNVRTLDHLSGTGLDGGRTRVRKPRCSGLQLSPEILRVEYVPNYMADAANRHQPGGQPAHRQHPTHRQPPTRRQLAVPHRNPKTRPSGRRDSAAPASVLPRHEVQANRFEPKLGTTWKAQPRRHSLNQYVEKLTSNFNIGAPRRMFPSKISFPDLTTRNSQTKSYNSDAFHSLKNSKSPPASITGPVRNVKNKRRNGQVRNVNTGGLNQNVKVKQSKVNSELNDDSILHETGFLVPPNPHQKMPLVDNHRSVFQKHQRSETFDTNMRSLHVGVARRYNIKIN</sequence>
<evidence type="ECO:0000313" key="2">
    <source>
        <dbReference type="EMBL" id="JAT32574.1"/>
    </source>
</evidence>
<evidence type="ECO:0000256" key="1">
    <source>
        <dbReference type="SAM" id="MobiDB-lite"/>
    </source>
</evidence>
<proteinExistence type="predicted"/>
<gene>
    <name evidence="2" type="ORF">g.2481</name>
</gene>
<protein>
    <submittedName>
        <fullName evidence="2">Uncharacterized protein</fullName>
    </submittedName>
</protein>
<accession>A0A1B6M9P7</accession>
<feature type="non-terminal residue" evidence="2">
    <location>
        <position position="329"/>
    </location>
</feature>
<dbReference type="EMBL" id="GEBQ01007403">
    <property type="protein sequence ID" value="JAT32574.1"/>
    <property type="molecule type" value="Transcribed_RNA"/>
</dbReference>
<feature type="non-terminal residue" evidence="2">
    <location>
        <position position="1"/>
    </location>
</feature>